<protein>
    <recommendedName>
        <fullName evidence="1">IrrE N-terminal-like domain-containing protein</fullName>
    </recommendedName>
</protein>
<gene>
    <name evidence="2" type="ORF">KP78_38530</name>
</gene>
<dbReference type="RefSeq" id="WP_041091031.1">
    <property type="nucleotide sequence ID" value="NZ_JXRP01000022.1"/>
</dbReference>
<sequence>MKTIYTPLEDFIKTLYNQLSITQPQQLKMLDIASKLNISIHFHDGMSAAISHKKEQFIFLNNKITQEEQWEIFGHELGHILMHAGNQLYLPKSYIQFQEYKAQNFALHFCIPGFMLEAIPLRYRKEEMVQAIAASFGVTELTAKKRYEHWFRQRENEYIQMKVKESIHWPIVDIDQ</sequence>
<dbReference type="Pfam" id="PF06114">
    <property type="entry name" value="Peptidase_M78"/>
    <property type="match status" value="1"/>
</dbReference>
<organism evidence="2 3">
    <name type="scientific">Jeotgalibacillus soli</name>
    <dbReference type="NCBI Taxonomy" id="889306"/>
    <lineage>
        <taxon>Bacteria</taxon>
        <taxon>Bacillati</taxon>
        <taxon>Bacillota</taxon>
        <taxon>Bacilli</taxon>
        <taxon>Bacillales</taxon>
        <taxon>Caryophanaceae</taxon>
        <taxon>Jeotgalibacillus</taxon>
    </lineage>
</organism>
<dbReference type="InterPro" id="IPR010359">
    <property type="entry name" value="IrrE_HExxH"/>
</dbReference>
<evidence type="ECO:0000313" key="2">
    <source>
        <dbReference type="EMBL" id="KIL42630.1"/>
    </source>
</evidence>
<dbReference type="STRING" id="889306.KP78_38530"/>
<dbReference type="PATRIC" id="fig|889306.3.peg.3870"/>
<evidence type="ECO:0000313" key="3">
    <source>
        <dbReference type="Proteomes" id="UP000031938"/>
    </source>
</evidence>
<dbReference type="EMBL" id="JXRP01000022">
    <property type="protein sequence ID" value="KIL42630.1"/>
    <property type="molecule type" value="Genomic_DNA"/>
</dbReference>
<dbReference type="Gene3D" id="1.10.10.2910">
    <property type="match status" value="1"/>
</dbReference>
<evidence type="ECO:0000259" key="1">
    <source>
        <dbReference type="Pfam" id="PF06114"/>
    </source>
</evidence>
<dbReference type="AlphaFoldDB" id="A0A0C2QX31"/>
<comment type="caution">
    <text evidence="2">The sequence shown here is derived from an EMBL/GenBank/DDBJ whole genome shotgun (WGS) entry which is preliminary data.</text>
</comment>
<proteinExistence type="predicted"/>
<accession>A0A0C2QX31</accession>
<dbReference type="OrthoDB" id="2417909at2"/>
<dbReference type="Proteomes" id="UP000031938">
    <property type="component" value="Unassembled WGS sequence"/>
</dbReference>
<feature type="domain" description="IrrE N-terminal-like" evidence="1">
    <location>
        <begin position="34"/>
        <end position="146"/>
    </location>
</feature>
<reference evidence="2 3" key="1">
    <citation type="submission" date="2015-01" db="EMBL/GenBank/DDBJ databases">
        <title>Genome sequencing of Jeotgalibacillus soli.</title>
        <authorList>
            <person name="Goh K.M."/>
            <person name="Chan K.-G."/>
            <person name="Yaakop A.S."/>
            <person name="Ee R."/>
            <person name="Gan H.M."/>
            <person name="Chan C.S."/>
        </authorList>
    </citation>
    <scope>NUCLEOTIDE SEQUENCE [LARGE SCALE GENOMIC DNA]</scope>
    <source>
        <strain evidence="2 3">P9</strain>
    </source>
</reference>
<keyword evidence="3" id="KW-1185">Reference proteome</keyword>
<name>A0A0C2QX31_9BACL</name>